<evidence type="ECO:0000313" key="2">
    <source>
        <dbReference type="EMBL" id="TFK32220.1"/>
    </source>
</evidence>
<reference evidence="2 3" key="1">
    <citation type="journal article" date="2019" name="Nat. Ecol. Evol.">
        <title>Megaphylogeny resolves global patterns of mushroom evolution.</title>
        <authorList>
            <person name="Varga T."/>
            <person name="Krizsan K."/>
            <person name="Foldi C."/>
            <person name="Dima B."/>
            <person name="Sanchez-Garcia M."/>
            <person name="Sanchez-Ramirez S."/>
            <person name="Szollosi G.J."/>
            <person name="Szarkandi J.G."/>
            <person name="Papp V."/>
            <person name="Albert L."/>
            <person name="Andreopoulos W."/>
            <person name="Angelini C."/>
            <person name="Antonin V."/>
            <person name="Barry K.W."/>
            <person name="Bougher N.L."/>
            <person name="Buchanan P."/>
            <person name="Buyck B."/>
            <person name="Bense V."/>
            <person name="Catcheside P."/>
            <person name="Chovatia M."/>
            <person name="Cooper J."/>
            <person name="Damon W."/>
            <person name="Desjardin D."/>
            <person name="Finy P."/>
            <person name="Geml J."/>
            <person name="Haridas S."/>
            <person name="Hughes K."/>
            <person name="Justo A."/>
            <person name="Karasinski D."/>
            <person name="Kautmanova I."/>
            <person name="Kiss B."/>
            <person name="Kocsube S."/>
            <person name="Kotiranta H."/>
            <person name="LaButti K.M."/>
            <person name="Lechner B.E."/>
            <person name="Liimatainen K."/>
            <person name="Lipzen A."/>
            <person name="Lukacs Z."/>
            <person name="Mihaltcheva S."/>
            <person name="Morgado L.N."/>
            <person name="Niskanen T."/>
            <person name="Noordeloos M.E."/>
            <person name="Ohm R.A."/>
            <person name="Ortiz-Santana B."/>
            <person name="Ovrebo C."/>
            <person name="Racz N."/>
            <person name="Riley R."/>
            <person name="Savchenko A."/>
            <person name="Shiryaev A."/>
            <person name="Soop K."/>
            <person name="Spirin V."/>
            <person name="Szebenyi C."/>
            <person name="Tomsovsky M."/>
            <person name="Tulloss R.E."/>
            <person name="Uehling J."/>
            <person name="Grigoriev I.V."/>
            <person name="Vagvolgyi C."/>
            <person name="Papp T."/>
            <person name="Martin F.M."/>
            <person name="Miettinen O."/>
            <person name="Hibbett D.S."/>
            <person name="Nagy L.G."/>
        </authorList>
    </citation>
    <scope>NUCLEOTIDE SEQUENCE [LARGE SCALE GENOMIC DNA]</scope>
    <source>
        <strain evidence="2 3">CBS 166.37</strain>
    </source>
</reference>
<feature type="region of interest" description="Disordered" evidence="1">
    <location>
        <begin position="186"/>
        <end position="297"/>
    </location>
</feature>
<keyword evidence="3" id="KW-1185">Reference proteome</keyword>
<feature type="compositionally biased region" description="Polar residues" evidence="1">
    <location>
        <begin position="189"/>
        <end position="212"/>
    </location>
</feature>
<protein>
    <submittedName>
        <fullName evidence="2">Uncharacterized protein</fullName>
    </submittedName>
</protein>
<accession>A0A5C3LHG7</accession>
<proteinExistence type="predicted"/>
<gene>
    <name evidence="2" type="ORF">BDQ12DRAFT_525014</name>
</gene>
<feature type="compositionally biased region" description="Acidic residues" evidence="1">
    <location>
        <begin position="1"/>
        <end position="25"/>
    </location>
</feature>
<feature type="compositionally biased region" description="Low complexity" evidence="1">
    <location>
        <begin position="264"/>
        <end position="297"/>
    </location>
</feature>
<dbReference type="EMBL" id="ML213682">
    <property type="protein sequence ID" value="TFK32220.1"/>
    <property type="molecule type" value="Genomic_DNA"/>
</dbReference>
<feature type="compositionally biased region" description="Low complexity" evidence="1">
    <location>
        <begin position="226"/>
        <end position="241"/>
    </location>
</feature>
<evidence type="ECO:0000256" key="1">
    <source>
        <dbReference type="SAM" id="MobiDB-lite"/>
    </source>
</evidence>
<name>A0A5C3LHG7_9AGAR</name>
<evidence type="ECO:0000313" key="3">
    <source>
        <dbReference type="Proteomes" id="UP000308652"/>
    </source>
</evidence>
<dbReference type="AlphaFoldDB" id="A0A5C3LHG7"/>
<organism evidence="2 3">
    <name type="scientific">Crucibulum laeve</name>
    <dbReference type="NCBI Taxonomy" id="68775"/>
    <lineage>
        <taxon>Eukaryota</taxon>
        <taxon>Fungi</taxon>
        <taxon>Dikarya</taxon>
        <taxon>Basidiomycota</taxon>
        <taxon>Agaricomycotina</taxon>
        <taxon>Agaricomycetes</taxon>
        <taxon>Agaricomycetidae</taxon>
        <taxon>Agaricales</taxon>
        <taxon>Agaricineae</taxon>
        <taxon>Nidulariaceae</taxon>
        <taxon>Crucibulum</taxon>
    </lineage>
</organism>
<dbReference type="Proteomes" id="UP000308652">
    <property type="component" value="Unassembled WGS sequence"/>
</dbReference>
<sequence length="373" mass="39851">MSSEFKEEEEEFVDAEGELDEDGDASSEKQPTPVDVNEEETQAASAEIEGIVVVIDTDVKVVDITVRGLDTTNEITAATNEITPVFTIAETVGTSEALIPTIDCTNTHQINNVSIPDKEDVTSETTSVISTPSTTFMVTGQGEEDDADDHDGFQVVSYKKRIRRTVLPTPRPVVSPIPATHKVSISIPADTTSTPANIISNPAKTTLTNPTKTGPARKHSAPAAKSTMTSSSPISWASMASKAASTTRMEECRREVELSEERSSSLSSTPSSAHGSQRSSRSSCSTSLSSNTSSTTSKRTSAFSWADDDLDMNDFDLGDWEEGISSSGSESVLFTGSEGDVTLVEDSGLTLPEVCYLHDLVCICFLFFLMAAC</sequence>
<feature type="compositionally biased region" description="Basic and acidic residues" evidence="1">
    <location>
        <begin position="248"/>
        <end position="263"/>
    </location>
</feature>
<feature type="region of interest" description="Disordered" evidence="1">
    <location>
        <begin position="1"/>
        <end position="36"/>
    </location>
</feature>